<feature type="non-terminal residue" evidence="4">
    <location>
        <position position="1"/>
    </location>
</feature>
<evidence type="ECO:0000256" key="1">
    <source>
        <dbReference type="ARBA" id="ARBA00022737"/>
    </source>
</evidence>
<dbReference type="GO" id="GO:0000166">
    <property type="term" value="F:nucleotide binding"/>
    <property type="evidence" value="ECO:0007669"/>
    <property type="project" value="UniProtKB-KW"/>
</dbReference>
<dbReference type="Pfam" id="PF08477">
    <property type="entry name" value="Roc"/>
    <property type="match status" value="1"/>
</dbReference>
<keyword evidence="2" id="KW-0547">Nucleotide-binding</keyword>
<comment type="caution">
    <text evidence="4">The sequence shown here is derived from an EMBL/GenBank/DDBJ whole genome shotgun (WGS) entry which is preliminary data.</text>
</comment>
<feature type="non-terminal residue" evidence="4">
    <location>
        <position position="305"/>
    </location>
</feature>
<evidence type="ECO:0000313" key="5">
    <source>
        <dbReference type="Proteomes" id="UP000236333"/>
    </source>
</evidence>
<dbReference type="InterPro" id="IPR027417">
    <property type="entry name" value="P-loop_NTPase"/>
</dbReference>
<reference evidence="4 5" key="1">
    <citation type="journal article" date="2017" name="Mol. Biol. Evol.">
        <title>The 4-celled Tetrabaena socialis nuclear genome reveals the essential components for genetic control of cell number at the origin of multicellularity in the volvocine lineage.</title>
        <authorList>
            <person name="Featherston J."/>
            <person name="Arakaki Y."/>
            <person name="Hanschen E.R."/>
            <person name="Ferris P.J."/>
            <person name="Michod R.E."/>
            <person name="Olson B.J.S.C."/>
            <person name="Nozaki H."/>
            <person name="Durand P.M."/>
        </authorList>
    </citation>
    <scope>NUCLEOTIDE SEQUENCE [LARGE SCALE GENOMIC DNA]</scope>
    <source>
        <strain evidence="4 5">NIES-571</strain>
    </source>
</reference>
<dbReference type="PRINTS" id="PR00449">
    <property type="entry name" value="RASTRNSFRMNG"/>
</dbReference>
<dbReference type="GO" id="GO:0016301">
    <property type="term" value="F:kinase activity"/>
    <property type="evidence" value="ECO:0007669"/>
    <property type="project" value="UniProtKB-KW"/>
</dbReference>
<dbReference type="InterPro" id="IPR020859">
    <property type="entry name" value="ROC"/>
</dbReference>
<keyword evidence="4" id="KW-0808">Transferase</keyword>
<dbReference type="PROSITE" id="PS51424">
    <property type="entry name" value="ROC"/>
    <property type="match status" value="1"/>
</dbReference>
<dbReference type="Gene3D" id="3.40.50.300">
    <property type="entry name" value="P-loop containing nucleotide triphosphate hydrolases"/>
    <property type="match status" value="1"/>
</dbReference>
<accession>A0A2J8AHW3</accession>
<keyword evidence="4" id="KW-0418">Kinase</keyword>
<evidence type="ECO:0000313" key="4">
    <source>
        <dbReference type="EMBL" id="PNH12097.1"/>
    </source>
</evidence>
<proteinExistence type="predicted"/>
<keyword evidence="1" id="KW-0677">Repeat</keyword>
<organism evidence="4 5">
    <name type="scientific">Tetrabaena socialis</name>
    <dbReference type="NCBI Taxonomy" id="47790"/>
    <lineage>
        <taxon>Eukaryota</taxon>
        <taxon>Viridiplantae</taxon>
        <taxon>Chlorophyta</taxon>
        <taxon>core chlorophytes</taxon>
        <taxon>Chlorophyceae</taxon>
        <taxon>CS clade</taxon>
        <taxon>Chlamydomonadales</taxon>
        <taxon>Tetrabaenaceae</taxon>
        <taxon>Tetrabaena</taxon>
    </lineage>
</organism>
<name>A0A2J8AHW3_9CHLO</name>
<dbReference type="AlphaFoldDB" id="A0A2J8AHW3"/>
<dbReference type="Proteomes" id="UP000236333">
    <property type="component" value="Unassembled WGS sequence"/>
</dbReference>
<dbReference type="EMBL" id="PGGS01000015">
    <property type="protein sequence ID" value="PNH12097.1"/>
    <property type="molecule type" value="Genomic_DNA"/>
</dbReference>
<gene>
    <name evidence="4" type="ORF">TSOC_000978</name>
</gene>
<dbReference type="SUPFAM" id="SSF52540">
    <property type="entry name" value="P-loop containing nucleoside triphosphate hydrolases"/>
    <property type="match status" value="1"/>
</dbReference>
<dbReference type="OrthoDB" id="10252328at2759"/>
<evidence type="ECO:0000259" key="3">
    <source>
        <dbReference type="PROSITE" id="PS51424"/>
    </source>
</evidence>
<protein>
    <submittedName>
        <fullName evidence="4">Putative serine/threonine-protein kinase</fullName>
    </submittedName>
</protein>
<feature type="domain" description="Roc" evidence="3">
    <location>
        <begin position="1"/>
        <end position="187"/>
    </location>
</feature>
<evidence type="ECO:0000256" key="2">
    <source>
        <dbReference type="ARBA" id="ARBA00022741"/>
    </source>
</evidence>
<dbReference type="Gene3D" id="3.30.70.1390">
    <property type="entry name" value="ROC domain from the Parkinson's disease-associated leucine-rich repeat kinase 2"/>
    <property type="match status" value="1"/>
</dbReference>
<keyword evidence="5" id="KW-1185">Reference proteome</keyword>
<sequence length="305" mass="32668">AFSYRCKLMLVGPGGAGKTTLVARLMHGDFRPDLGATDGLGVHEWALPLPSPDQQRAAEADDGGKMSFSLWDFGGQDVYYSTHAFFMARRAVYLVLWRSRDDQELGGLREYLARIQALAPGAPMVLVGTNAGEKTEAGRGVYRPTQPPAALFADFPQLHPEAMFVSSKTGYGVGRLSEVLLAVAVAQPGTGERLPGYIVKLREEVRRARVLLAPGAEPLMPYDKYEAHGGFGEACGSADFGDLLHFSSVPGLEDAIVLRPQWVAEVMSRVVTVDDFKLRQLLVPGGAAGGGGGRVSKAALLKVRG</sequence>